<dbReference type="Gene3D" id="3.40.50.11390">
    <property type="match status" value="1"/>
</dbReference>
<organism evidence="2">
    <name type="scientific">Vecturithrix granuli</name>
    <dbReference type="NCBI Taxonomy" id="1499967"/>
    <lineage>
        <taxon>Bacteria</taxon>
        <taxon>Candidatus Moduliflexota</taxon>
        <taxon>Candidatus Vecturitrichia</taxon>
        <taxon>Candidatus Vecturitrichales</taxon>
        <taxon>Candidatus Vecturitrichaceae</taxon>
        <taxon>Candidatus Vecturithrix</taxon>
    </lineage>
</organism>
<dbReference type="InterPro" id="IPR028082">
    <property type="entry name" value="Peripla_BP_I"/>
</dbReference>
<evidence type="ECO:0008006" key="4">
    <source>
        <dbReference type="Google" id="ProtNLM"/>
    </source>
</evidence>
<gene>
    <name evidence="2" type="ORF">U27_01219</name>
</gene>
<evidence type="ECO:0000313" key="2">
    <source>
        <dbReference type="EMBL" id="GAK61319.1"/>
    </source>
</evidence>
<dbReference type="InterPro" id="IPR024258">
    <property type="entry name" value="DUF3798"/>
</dbReference>
<accession>A0A081C9R4</accession>
<dbReference type="STRING" id="1499967.U27_01219"/>
<keyword evidence="1" id="KW-0732">Signal</keyword>
<sequence length="398" mass="43877">MKCKQWIFALLMVFVMTAGLTGFAQAQTRNYHIGVVTGTVSQAEDDLRGAERLMEEYGAVADGGLIQHVTYPDNFMNEMETTISQIVALSDDPLMKAIVVNQAVPGTTEAFRRVRERRADILLLAGEPGEDPLLIESAADLAVNSDFVSRGYLIIWAAKQIGAKTFVHVSFPRHMSYELLLRRRLIMEEACKDLGVTFVFESAPDPTSDVGIAGAQQFILEKVPAWIEKYGKDTAFFTTNDAQAEPLIKQVLAYGAMYPDSDSPLRGYPGALGADLSDTQKDFSLIVKKLEEIVIAKGGKGRFGTWAYSMGVSTTAGLGEFARRVLDGEADIKDFDALLDAFGKFTPGCKWNGTQYTDSNTAVPAENHYLLYQDIYVFGKGYLGTTELEVPEKYYAIR</sequence>
<feature type="signal peptide" evidence="1">
    <location>
        <begin position="1"/>
        <end position="26"/>
    </location>
</feature>
<dbReference type="eggNOG" id="COG1609">
    <property type="taxonomic scope" value="Bacteria"/>
</dbReference>
<dbReference type="AlphaFoldDB" id="A0A081C9R4"/>
<keyword evidence="3" id="KW-1185">Reference proteome</keyword>
<reference evidence="2" key="1">
    <citation type="journal article" date="2015" name="PeerJ">
        <title>First genomic representation of candidate bacterial phylum KSB3 points to enhanced environmental sensing as a trigger of wastewater bulking.</title>
        <authorList>
            <person name="Sekiguchi Y."/>
            <person name="Ohashi A."/>
            <person name="Parks D.H."/>
            <person name="Yamauchi T."/>
            <person name="Tyson G.W."/>
            <person name="Hugenholtz P."/>
        </authorList>
    </citation>
    <scope>NUCLEOTIDE SEQUENCE [LARGE SCALE GENOMIC DNA]</scope>
</reference>
<dbReference type="Proteomes" id="UP000030661">
    <property type="component" value="Unassembled WGS sequence"/>
</dbReference>
<evidence type="ECO:0000256" key="1">
    <source>
        <dbReference type="SAM" id="SignalP"/>
    </source>
</evidence>
<evidence type="ECO:0000313" key="3">
    <source>
        <dbReference type="Proteomes" id="UP000030661"/>
    </source>
</evidence>
<feature type="chain" id="PRO_5001755569" description="DUF3798 domain-containing protein" evidence="1">
    <location>
        <begin position="27"/>
        <end position="398"/>
    </location>
</feature>
<proteinExistence type="predicted"/>
<name>A0A081C9R4_VECG1</name>
<dbReference type="Pfam" id="PF12683">
    <property type="entry name" value="DUF3798"/>
    <property type="match status" value="1"/>
</dbReference>
<dbReference type="HOGENOM" id="CLU_705475_0_0_0"/>
<protein>
    <recommendedName>
        <fullName evidence="4">DUF3798 domain-containing protein</fullName>
    </recommendedName>
</protein>
<dbReference type="EMBL" id="DF820478">
    <property type="protein sequence ID" value="GAK61319.1"/>
    <property type="molecule type" value="Genomic_DNA"/>
</dbReference>
<dbReference type="SUPFAM" id="SSF53822">
    <property type="entry name" value="Periplasmic binding protein-like I"/>
    <property type="match status" value="1"/>
</dbReference>